<reference evidence="1 2" key="1">
    <citation type="submission" date="2018-11" db="EMBL/GenBank/DDBJ databases">
        <title>Rufibacter latericius sp. nov., isolated from water in Baiyang Lake.</title>
        <authorList>
            <person name="Yang Y."/>
        </authorList>
    </citation>
    <scope>NUCLEOTIDE SEQUENCE [LARGE SCALE GENOMIC DNA]</scope>
    <source>
        <strain evidence="1 2">MCC P1</strain>
    </source>
</reference>
<gene>
    <name evidence="1" type="ORF">EFA69_13480</name>
</gene>
<sequence>MDLGFKQSKRMKVIGNIQDISTKRDSRHKSIEVYIDTVEYLTQRKDGRYYQAFSFEDELETPLVLTGDCLALAKPKKDADGDYVFKVYDLVDGEYVLNPDKTLALDWEYDFDEDLFILNSAYYSVALPNEEYKQLETQKQKEKSMKNWKGRKRS</sequence>
<evidence type="ECO:0000313" key="2">
    <source>
        <dbReference type="Proteomes" id="UP000271010"/>
    </source>
</evidence>
<dbReference type="AlphaFoldDB" id="A0A3M9MQL6"/>
<proteinExistence type="predicted"/>
<keyword evidence="2" id="KW-1185">Reference proteome</keyword>
<dbReference type="RefSeq" id="WP_123133642.1">
    <property type="nucleotide sequence ID" value="NZ_RJJE01000017.1"/>
</dbReference>
<dbReference type="Proteomes" id="UP000271010">
    <property type="component" value="Unassembled WGS sequence"/>
</dbReference>
<comment type="caution">
    <text evidence="1">The sequence shown here is derived from an EMBL/GenBank/DDBJ whole genome shotgun (WGS) entry which is preliminary data.</text>
</comment>
<dbReference type="OrthoDB" id="893392at2"/>
<name>A0A3M9MQL6_9BACT</name>
<organism evidence="1 2">
    <name type="scientific">Rufibacter immobilis</name>
    <dbReference type="NCBI Taxonomy" id="1348778"/>
    <lineage>
        <taxon>Bacteria</taxon>
        <taxon>Pseudomonadati</taxon>
        <taxon>Bacteroidota</taxon>
        <taxon>Cytophagia</taxon>
        <taxon>Cytophagales</taxon>
        <taxon>Hymenobacteraceae</taxon>
        <taxon>Rufibacter</taxon>
    </lineage>
</organism>
<dbReference type="EMBL" id="RJJE01000017">
    <property type="protein sequence ID" value="RNI27173.1"/>
    <property type="molecule type" value="Genomic_DNA"/>
</dbReference>
<evidence type="ECO:0000313" key="1">
    <source>
        <dbReference type="EMBL" id="RNI27173.1"/>
    </source>
</evidence>
<accession>A0A3M9MQL6</accession>
<protein>
    <submittedName>
        <fullName evidence="1">Uncharacterized protein</fullName>
    </submittedName>
</protein>